<dbReference type="PROSITE" id="PS50090">
    <property type="entry name" value="MYB_LIKE"/>
    <property type="match status" value="1"/>
</dbReference>
<sequence length="213" mass="24141">MPKQDKVPIHRNSSISAASAAGGGTRNSSWSAGDDKILIQARTQGLNWNQISPKHFPSKSANACRKRHERLMERQNAEQWDGVKLDVLAQAYMDARREMWSILANRVGEKWTVVEQKCMEKGLKNLNQAFRSAQKKGANDSGISISDQDEDDRTVELAFPHHQSFPYVPRVSSIQSILQPTSMGYHSHSHYQQQQQPPPPPPQQQQQQQQQHP</sequence>
<feature type="compositionally biased region" description="Low complexity" evidence="1">
    <location>
        <begin position="204"/>
        <end position="213"/>
    </location>
</feature>
<name>A0A6A6S9J8_9PLEO</name>
<dbReference type="InterPro" id="IPR009057">
    <property type="entry name" value="Homeodomain-like_sf"/>
</dbReference>
<proteinExistence type="predicted"/>
<dbReference type="CDD" id="cd00167">
    <property type="entry name" value="SANT"/>
    <property type="match status" value="1"/>
</dbReference>
<evidence type="ECO:0000259" key="2">
    <source>
        <dbReference type="PROSITE" id="PS50090"/>
    </source>
</evidence>
<feature type="domain" description="Myb-like" evidence="2">
    <location>
        <begin position="22"/>
        <end position="72"/>
    </location>
</feature>
<dbReference type="InterPro" id="IPR001005">
    <property type="entry name" value="SANT/Myb"/>
</dbReference>
<dbReference type="EMBL" id="MU006780">
    <property type="protein sequence ID" value="KAF2643413.1"/>
    <property type="molecule type" value="Genomic_DNA"/>
</dbReference>
<dbReference type="Gene3D" id="1.10.10.60">
    <property type="entry name" value="Homeodomain-like"/>
    <property type="match status" value="1"/>
</dbReference>
<protein>
    <recommendedName>
        <fullName evidence="2">Myb-like domain-containing protein</fullName>
    </recommendedName>
</protein>
<evidence type="ECO:0000313" key="3">
    <source>
        <dbReference type="EMBL" id="KAF2643413.1"/>
    </source>
</evidence>
<dbReference type="AlphaFoldDB" id="A0A6A6S9J8"/>
<dbReference type="OrthoDB" id="4151352at2759"/>
<gene>
    <name evidence="3" type="ORF">P280DRAFT_252236</name>
</gene>
<dbReference type="SUPFAM" id="SSF46689">
    <property type="entry name" value="Homeodomain-like"/>
    <property type="match status" value="1"/>
</dbReference>
<organism evidence="3 4">
    <name type="scientific">Massarina eburnea CBS 473.64</name>
    <dbReference type="NCBI Taxonomy" id="1395130"/>
    <lineage>
        <taxon>Eukaryota</taxon>
        <taxon>Fungi</taxon>
        <taxon>Dikarya</taxon>
        <taxon>Ascomycota</taxon>
        <taxon>Pezizomycotina</taxon>
        <taxon>Dothideomycetes</taxon>
        <taxon>Pleosporomycetidae</taxon>
        <taxon>Pleosporales</taxon>
        <taxon>Massarineae</taxon>
        <taxon>Massarinaceae</taxon>
        <taxon>Massarina</taxon>
    </lineage>
</organism>
<dbReference type="InterPro" id="IPR053095">
    <property type="entry name" value="Actin-binding/GATA_Znf"/>
</dbReference>
<feature type="region of interest" description="Disordered" evidence="1">
    <location>
        <begin position="1"/>
        <end position="31"/>
    </location>
</feature>
<feature type="region of interest" description="Disordered" evidence="1">
    <location>
        <begin position="178"/>
        <end position="213"/>
    </location>
</feature>
<dbReference type="PANTHER" id="PTHR23246:SF13">
    <property type="entry name" value="GH12359P"/>
    <property type="match status" value="1"/>
</dbReference>
<dbReference type="PANTHER" id="PTHR23246">
    <property type="entry name" value="NEW-GLUE PROTEIN"/>
    <property type="match status" value="1"/>
</dbReference>
<dbReference type="Pfam" id="PF13921">
    <property type="entry name" value="Myb_DNA-bind_6"/>
    <property type="match status" value="1"/>
</dbReference>
<accession>A0A6A6S9J8</accession>
<reference evidence="3" key="1">
    <citation type="journal article" date="2020" name="Stud. Mycol.">
        <title>101 Dothideomycetes genomes: a test case for predicting lifestyles and emergence of pathogens.</title>
        <authorList>
            <person name="Haridas S."/>
            <person name="Albert R."/>
            <person name="Binder M."/>
            <person name="Bloem J."/>
            <person name="Labutti K."/>
            <person name="Salamov A."/>
            <person name="Andreopoulos B."/>
            <person name="Baker S."/>
            <person name="Barry K."/>
            <person name="Bills G."/>
            <person name="Bluhm B."/>
            <person name="Cannon C."/>
            <person name="Castanera R."/>
            <person name="Culley D."/>
            <person name="Daum C."/>
            <person name="Ezra D."/>
            <person name="Gonzalez J."/>
            <person name="Henrissat B."/>
            <person name="Kuo A."/>
            <person name="Liang C."/>
            <person name="Lipzen A."/>
            <person name="Lutzoni F."/>
            <person name="Magnuson J."/>
            <person name="Mondo S."/>
            <person name="Nolan M."/>
            <person name="Ohm R."/>
            <person name="Pangilinan J."/>
            <person name="Park H.-J."/>
            <person name="Ramirez L."/>
            <person name="Alfaro M."/>
            <person name="Sun H."/>
            <person name="Tritt A."/>
            <person name="Yoshinaga Y."/>
            <person name="Zwiers L.-H."/>
            <person name="Turgeon B."/>
            <person name="Goodwin S."/>
            <person name="Spatafora J."/>
            <person name="Crous P."/>
            <person name="Grigoriev I."/>
        </authorList>
    </citation>
    <scope>NUCLEOTIDE SEQUENCE</scope>
    <source>
        <strain evidence="3">CBS 473.64</strain>
    </source>
</reference>
<keyword evidence="4" id="KW-1185">Reference proteome</keyword>
<evidence type="ECO:0000313" key="4">
    <source>
        <dbReference type="Proteomes" id="UP000799753"/>
    </source>
</evidence>
<dbReference type="Proteomes" id="UP000799753">
    <property type="component" value="Unassembled WGS sequence"/>
</dbReference>
<evidence type="ECO:0000256" key="1">
    <source>
        <dbReference type="SAM" id="MobiDB-lite"/>
    </source>
</evidence>